<dbReference type="Gene3D" id="3.40.430.10">
    <property type="entry name" value="Dihydrofolate Reductase, subunit A"/>
    <property type="match status" value="1"/>
</dbReference>
<evidence type="ECO:0000313" key="5">
    <source>
        <dbReference type="EMBL" id="MQY49066.1"/>
    </source>
</evidence>
<dbReference type="PANTHER" id="PTHR38011:SF7">
    <property type="entry name" value="2,5-DIAMINO-6-RIBOSYLAMINO-4(3H)-PYRIMIDINONE 5'-PHOSPHATE REDUCTASE"/>
    <property type="match status" value="1"/>
</dbReference>
<protein>
    <submittedName>
        <fullName evidence="5">Riboflavin deaminase</fullName>
    </submittedName>
</protein>
<proteinExistence type="predicted"/>
<gene>
    <name evidence="5" type="ORF">GAO09_23815</name>
</gene>
<reference evidence="5 6" key="1">
    <citation type="submission" date="2019-11" db="EMBL/GenBank/DDBJ databases">
        <title>Genome analysis of Rhizobacterium cereale a novel genus and species isolated from maize roots in North Spain.</title>
        <authorList>
            <person name="Menendez E."/>
            <person name="Flores-Felix J.D."/>
            <person name="Ramirez-Bahena M.-H."/>
            <person name="Igual J.M."/>
            <person name="Garcia-Fraile P."/>
            <person name="Peix A."/>
            <person name="Velazquez E."/>
        </authorList>
    </citation>
    <scope>NUCLEOTIDE SEQUENCE [LARGE SCALE GENOMIC DNA]</scope>
    <source>
        <strain evidence="5 6">RZME27</strain>
    </source>
</reference>
<dbReference type="InterPro" id="IPR050765">
    <property type="entry name" value="Riboflavin_Biosynth_HTPR"/>
</dbReference>
<comment type="caution">
    <text evidence="5">The sequence shown here is derived from an EMBL/GenBank/DDBJ whole genome shotgun (WGS) entry which is preliminary data.</text>
</comment>
<name>A0A6A8AIK5_9HYPH</name>
<evidence type="ECO:0000256" key="1">
    <source>
        <dbReference type="ARBA" id="ARBA00005104"/>
    </source>
</evidence>
<dbReference type="EMBL" id="WIXI01000050">
    <property type="protein sequence ID" value="MQY49066.1"/>
    <property type="molecule type" value="Genomic_DNA"/>
</dbReference>
<feature type="domain" description="Bacterial bifunctional deaminase-reductase C-terminal" evidence="4">
    <location>
        <begin position="47"/>
        <end position="218"/>
    </location>
</feature>
<comment type="pathway">
    <text evidence="1">Cofactor biosynthesis; riboflavin biosynthesis.</text>
</comment>
<dbReference type="SUPFAM" id="SSF53597">
    <property type="entry name" value="Dihydrofolate reductase-like"/>
    <property type="match status" value="1"/>
</dbReference>
<dbReference type="GO" id="GO:0009231">
    <property type="term" value="P:riboflavin biosynthetic process"/>
    <property type="evidence" value="ECO:0007669"/>
    <property type="project" value="InterPro"/>
</dbReference>
<dbReference type="Pfam" id="PF01872">
    <property type="entry name" value="RibD_C"/>
    <property type="match status" value="1"/>
</dbReference>
<dbReference type="GO" id="GO:0008703">
    <property type="term" value="F:5-amino-6-(5-phosphoribosylamino)uracil reductase activity"/>
    <property type="evidence" value="ECO:0007669"/>
    <property type="project" value="InterPro"/>
</dbReference>
<keyword evidence="2" id="KW-0521">NADP</keyword>
<dbReference type="InterPro" id="IPR002734">
    <property type="entry name" value="RibDG_C"/>
</dbReference>
<dbReference type="PANTHER" id="PTHR38011">
    <property type="entry name" value="DIHYDROFOLATE REDUCTASE FAMILY PROTEIN (AFU_ORTHOLOGUE AFUA_8G06820)"/>
    <property type="match status" value="1"/>
</dbReference>
<dbReference type="RefSeq" id="WP_153358452.1">
    <property type="nucleotide sequence ID" value="NZ_JAYKOO010000008.1"/>
</dbReference>
<evidence type="ECO:0000256" key="3">
    <source>
        <dbReference type="ARBA" id="ARBA00023002"/>
    </source>
</evidence>
<evidence type="ECO:0000313" key="6">
    <source>
        <dbReference type="Proteomes" id="UP000435138"/>
    </source>
</evidence>
<keyword evidence="6" id="KW-1185">Reference proteome</keyword>
<dbReference type="InterPro" id="IPR024072">
    <property type="entry name" value="DHFR-like_dom_sf"/>
</dbReference>
<accession>A0A6A8AIK5</accession>
<dbReference type="AlphaFoldDB" id="A0A6A8AIK5"/>
<sequence>MIDAREISDSTWKSILALRDGEAPDDDAFSDPVAAPYRAVARRNGHPFVIAQIGQSLDGRVATLSGDARNLSGDGGFLHLHRLRALVDAVVVGVGSVVADDPMLTVRKVAGRNPIRVVIDPNGRMPDNCKLVHRKDQSCASTIVVQANDQKPRDDVDTIQLARNAAGSLDAADIVSALQARGMLNILVEGGGRTIEHFLTSEVVDRLHICVAPILIGSGLPGLRLPAINLLSEAIRPRVTAYDLGSDLLFDCEFVGRRTAGSDDGAASLQHL</sequence>
<organism evidence="5 6">
    <name type="scientific">Endobacterium cereale</name>
    <dbReference type="NCBI Taxonomy" id="2663029"/>
    <lineage>
        <taxon>Bacteria</taxon>
        <taxon>Pseudomonadati</taxon>
        <taxon>Pseudomonadota</taxon>
        <taxon>Alphaproteobacteria</taxon>
        <taxon>Hyphomicrobiales</taxon>
        <taxon>Rhizobiaceae</taxon>
        <taxon>Endobacterium</taxon>
    </lineage>
</organism>
<keyword evidence="3" id="KW-0560">Oxidoreductase</keyword>
<evidence type="ECO:0000256" key="2">
    <source>
        <dbReference type="ARBA" id="ARBA00022857"/>
    </source>
</evidence>
<dbReference type="Proteomes" id="UP000435138">
    <property type="component" value="Unassembled WGS sequence"/>
</dbReference>
<evidence type="ECO:0000259" key="4">
    <source>
        <dbReference type="Pfam" id="PF01872"/>
    </source>
</evidence>